<dbReference type="Proteomes" id="UP001054945">
    <property type="component" value="Unassembled WGS sequence"/>
</dbReference>
<gene>
    <name evidence="1" type="ORF">CEXT_17421</name>
</gene>
<organism evidence="1 2">
    <name type="scientific">Caerostris extrusa</name>
    <name type="common">Bark spider</name>
    <name type="synonym">Caerostris bankana</name>
    <dbReference type="NCBI Taxonomy" id="172846"/>
    <lineage>
        <taxon>Eukaryota</taxon>
        <taxon>Metazoa</taxon>
        <taxon>Ecdysozoa</taxon>
        <taxon>Arthropoda</taxon>
        <taxon>Chelicerata</taxon>
        <taxon>Arachnida</taxon>
        <taxon>Araneae</taxon>
        <taxon>Araneomorphae</taxon>
        <taxon>Entelegynae</taxon>
        <taxon>Araneoidea</taxon>
        <taxon>Araneidae</taxon>
        <taxon>Caerostris</taxon>
    </lineage>
</organism>
<dbReference type="AlphaFoldDB" id="A0AAV4U2H8"/>
<protein>
    <submittedName>
        <fullName evidence="1">Uncharacterized protein</fullName>
    </submittedName>
</protein>
<name>A0AAV4U2H8_CAEEX</name>
<evidence type="ECO:0000313" key="2">
    <source>
        <dbReference type="Proteomes" id="UP001054945"/>
    </source>
</evidence>
<accession>A0AAV4U2H8</accession>
<proteinExistence type="predicted"/>
<sequence length="142" mass="15929">MHYRAICFARRHPGSPFHLQNWRELFTSGSPIKTQEEWRARLLILRDIWEVLPSFPRDAQSPLSFPAPKQHDTGIEQSIVSCAFICLLFHSVSLAVKVGGSSAIGFGIEGIKPLQLVRITISTDLFPLFSFSFYPGSSLSSH</sequence>
<reference evidence="1 2" key="1">
    <citation type="submission" date="2021-06" db="EMBL/GenBank/DDBJ databases">
        <title>Caerostris extrusa draft genome.</title>
        <authorList>
            <person name="Kono N."/>
            <person name="Arakawa K."/>
        </authorList>
    </citation>
    <scope>NUCLEOTIDE SEQUENCE [LARGE SCALE GENOMIC DNA]</scope>
</reference>
<evidence type="ECO:0000313" key="1">
    <source>
        <dbReference type="EMBL" id="GIY51971.1"/>
    </source>
</evidence>
<keyword evidence="2" id="KW-1185">Reference proteome</keyword>
<dbReference type="EMBL" id="BPLR01012180">
    <property type="protein sequence ID" value="GIY51971.1"/>
    <property type="molecule type" value="Genomic_DNA"/>
</dbReference>
<comment type="caution">
    <text evidence="1">The sequence shown here is derived from an EMBL/GenBank/DDBJ whole genome shotgun (WGS) entry which is preliminary data.</text>
</comment>